<evidence type="ECO:0000313" key="2">
    <source>
        <dbReference type="EMBL" id="MTE14467.1"/>
    </source>
</evidence>
<sequence length="169" mass="18231">MTDTDTRRGRGRAVRLGRVAIAAVALVGLPVFGRYRLHQWQDRPVESVRIADEVTVAGFERLAVISWSPGDDLPEGLAYFAGPQPYPDPVTAVSVPSIPLRPVDRVRESAAEEIQTASGSRPDHCGASVYFNPNPWTHTVGNQAVRAKLTAARSAGKLLILVHVRGCGV</sequence>
<evidence type="ECO:0000313" key="3">
    <source>
        <dbReference type="Proteomes" id="UP000432464"/>
    </source>
</evidence>
<evidence type="ECO:0000256" key="1">
    <source>
        <dbReference type="SAM" id="Phobius"/>
    </source>
</evidence>
<comment type="caution">
    <text evidence="2">The sequence shown here is derived from an EMBL/GenBank/DDBJ whole genome shotgun (WGS) entry which is preliminary data.</text>
</comment>
<organism evidence="2 3">
    <name type="scientific">Nocardia aurantiaca</name>
    <dbReference type="NCBI Taxonomy" id="2675850"/>
    <lineage>
        <taxon>Bacteria</taxon>
        <taxon>Bacillati</taxon>
        <taxon>Actinomycetota</taxon>
        <taxon>Actinomycetes</taxon>
        <taxon>Mycobacteriales</taxon>
        <taxon>Nocardiaceae</taxon>
        <taxon>Nocardia</taxon>
    </lineage>
</organism>
<dbReference type="EMBL" id="WMBB01000007">
    <property type="protein sequence ID" value="MTE14467.1"/>
    <property type="molecule type" value="Genomic_DNA"/>
</dbReference>
<gene>
    <name evidence="2" type="ORF">GLP40_17085</name>
</gene>
<keyword evidence="1" id="KW-0812">Transmembrane</keyword>
<keyword evidence="1" id="KW-0472">Membrane</keyword>
<reference evidence="2 3" key="1">
    <citation type="submission" date="2019-11" db="EMBL/GenBank/DDBJ databases">
        <title>Nocardia sp. nov. CT2-14 isolated from soil.</title>
        <authorList>
            <person name="Kanchanasin P."/>
            <person name="Tanasupawat S."/>
            <person name="Yuki M."/>
            <person name="Kudo T."/>
        </authorList>
    </citation>
    <scope>NUCLEOTIDE SEQUENCE [LARGE SCALE GENOMIC DNA]</scope>
    <source>
        <strain evidence="2 3">CT2-14</strain>
    </source>
</reference>
<keyword evidence="3" id="KW-1185">Reference proteome</keyword>
<dbReference type="RefSeq" id="WP_154788892.1">
    <property type="nucleotide sequence ID" value="NZ_WMBB01000007.1"/>
</dbReference>
<dbReference type="AlphaFoldDB" id="A0A6I3KXP2"/>
<proteinExistence type="predicted"/>
<accession>A0A6I3KXP2</accession>
<dbReference type="Proteomes" id="UP000432464">
    <property type="component" value="Unassembled WGS sequence"/>
</dbReference>
<feature type="transmembrane region" description="Helical" evidence="1">
    <location>
        <begin position="16"/>
        <end position="35"/>
    </location>
</feature>
<keyword evidence="1" id="KW-1133">Transmembrane helix</keyword>
<name>A0A6I3KXP2_9NOCA</name>
<protein>
    <submittedName>
        <fullName evidence="2">Uncharacterized protein</fullName>
    </submittedName>
</protein>